<dbReference type="EMBL" id="BGZK01000139">
    <property type="protein sequence ID" value="GBP22336.1"/>
    <property type="molecule type" value="Genomic_DNA"/>
</dbReference>
<protein>
    <submittedName>
        <fullName evidence="2">Uncharacterized protein</fullName>
    </submittedName>
</protein>
<comment type="caution">
    <text evidence="2">The sequence shown here is derived from an EMBL/GenBank/DDBJ whole genome shotgun (WGS) entry which is preliminary data.</text>
</comment>
<proteinExistence type="predicted"/>
<keyword evidence="1" id="KW-1133">Transmembrane helix</keyword>
<keyword evidence="1" id="KW-0472">Membrane</keyword>
<gene>
    <name evidence="2" type="ORF">EVAR_11851_1</name>
</gene>
<reference evidence="2 3" key="1">
    <citation type="journal article" date="2019" name="Commun. Biol.">
        <title>The bagworm genome reveals a unique fibroin gene that provides high tensile strength.</title>
        <authorList>
            <person name="Kono N."/>
            <person name="Nakamura H."/>
            <person name="Ohtoshi R."/>
            <person name="Tomita M."/>
            <person name="Numata K."/>
            <person name="Arakawa K."/>
        </authorList>
    </citation>
    <scope>NUCLEOTIDE SEQUENCE [LARGE SCALE GENOMIC DNA]</scope>
</reference>
<evidence type="ECO:0000313" key="3">
    <source>
        <dbReference type="Proteomes" id="UP000299102"/>
    </source>
</evidence>
<sequence>MDARTSRGVTYTLSVSWVEIGYVMEKELMKKECGDGGGADNHTSHSLGEMKQQHLISRVGTLCAGWNFTLAILRAQNPTPNMQLLAAHSHRAGISGVSSFHVLHLDSFFVIAKVETDLYKRGAVGRKKETIVTGYIIDIQLNNIYVFLSVAITEKINYYIINANEHTLPQTLYSRLRGLDLETSRLTADDGLTRPPRRGARAVSRLNLQTHGQSSLAGFEPSRFEVDAHLTIESRGSRMYFIGNLIVCLLVHFDLFPALRVALIKGHLSAAFDLESVNS</sequence>
<dbReference type="AlphaFoldDB" id="A0A4C1U8W8"/>
<evidence type="ECO:0000313" key="2">
    <source>
        <dbReference type="EMBL" id="GBP22336.1"/>
    </source>
</evidence>
<keyword evidence="1" id="KW-0812">Transmembrane</keyword>
<feature type="transmembrane region" description="Helical" evidence="1">
    <location>
        <begin position="239"/>
        <end position="259"/>
    </location>
</feature>
<dbReference type="Proteomes" id="UP000299102">
    <property type="component" value="Unassembled WGS sequence"/>
</dbReference>
<organism evidence="2 3">
    <name type="scientific">Eumeta variegata</name>
    <name type="common">Bagworm moth</name>
    <name type="synonym">Eumeta japonica</name>
    <dbReference type="NCBI Taxonomy" id="151549"/>
    <lineage>
        <taxon>Eukaryota</taxon>
        <taxon>Metazoa</taxon>
        <taxon>Ecdysozoa</taxon>
        <taxon>Arthropoda</taxon>
        <taxon>Hexapoda</taxon>
        <taxon>Insecta</taxon>
        <taxon>Pterygota</taxon>
        <taxon>Neoptera</taxon>
        <taxon>Endopterygota</taxon>
        <taxon>Lepidoptera</taxon>
        <taxon>Glossata</taxon>
        <taxon>Ditrysia</taxon>
        <taxon>Tineoidea</taxon>
        <taxon>Psychidae</taxon>
        <taxon>Oiketicinae</taxon>
        <taxon>Eumeta</taxon>
    </lineage>
</organism>
<keyword evidence="3" id="KW-1185">Reference proteome</keyword>
<accession>A0A4C1U8W8</accession>
<evidence type="ECO:0000256" key="1">
    <source>
        <dbReference type="SAM" id="Phobius"/>
    </source>
</evidence>
<name>A0A4C1U8W8_EUMVA</name>